<dbReference type="KEGG" id="bcom:BAUCODRAFT_285939"/>
<dbReference type="RefSeq" id="XP_007680725.1">
    <property type="nucleotide sequence ID" value="XM_007682535.1"/>
</dbReference>
<reference evidence="1 2" key="1">
    <citation type="journal article" date="2012" name="PLoS Pathog.">
        <title>Diverse lifestyles and strategies of plant pathogenesis encoded in the genomes of eighteen Dothideomycetes fungi.</title>
        <authorList>
            <person name="Ohm R.A."/>
            <person name="Feau N."/>
            <person name="Henrissat B."/>
            <person name="Schoch C.L."/>
            <person name="Horwitz B.A."/>
            <person name="Barry K.W."/>
            <person name="Condon B.J."/>
            <person name="Copeland A.C."/>
            <person name="Dhillon B."/>
            <person name="Glaser F."/>
            <person name="Hesse C.N."/>
            <person name="Kosti I."/>
            <person name="LaButti K."/>
            <person name="Lindquist E.A."/>
            <person name="Lucas S."/>
            <person name="Salamov A.A."/>
            <person name="Bradshaw R.E."/>
            <person name="Ciuffetti L."/>
            <person name="Hamelin R.C."/>
            <person name="Kema G.H.J."/>
            <person name="Lawrence C."/>
            <person name="Scott J.A."/>
            <person name="Spatafora J.W."/>
            <person name="Turgeon B.G."/>
            <person name="de Wit P.J.G.M."/>
            <person name="Zhong S."/>
            <person name="Goodwin S.B."/>
            <person name="Grigoriev I.V."/>
        </authorList>
    </citation>
    <scope>NUCLEOTIDE SEQUENCE [LARGE SCALE GENOMIC DNA]</scope>
    <source>
        <strain evidence="1 2">UAMH 10762</strain>
    </source>
</reference>
<keyword evidence="2" id="KW-1185">Reference proteome</keyword>
<sequence>MGSLVFQTYAGRGCSPYEVVNATNGGSILEPRIRWDCVVGGACSYLPYGVQSFTIGPASKASGEAACDLAKRYGSTSAASRPSSQSMMTVLVVLVGCAIL</sequence>
<accession>M2N084</accession>
<protein>
    <submittedName>
        <fullName evidence="1">Uncharacterized protein</fullName>
    </submittedName>
</protein>
<evidence type="ECO:0000313" key="1">
    <source>
        <dbReference type="EMBL" id="EMC92344.1"/>
    </source>
</evidence>
<organism evidence="1 2">
    <name type="scientific">Baudoinia panamericana (strain UAMH 10762)</name>
    <name type="common">Angels' share fungus</name>
    <name type="synonym">Baudoinia compniacensis (strain UAMH 10762)</name>
    <dbReference type="NCBI Taxonomy" id="717646"/>
    <lineage>
        <taxon>Eukaryota</taxon>
        <taxon>Fungi</taxon>
        <taxon>Dikarya</taxon>
        <taxon>Ascomycota</taxon>
        <taxon>Pezizomycotina</taxon>
        <taxon>Dothideomycetes</taxon>
        <taxon>Dothideomycetidae</taxon>
        <taxon>Mycosphaerellales</taxon>
        <taxon>Teratosphaeriaceae</taxon>
        <taxon>Baudoinia</taxon>
    </lineage>
</organism>
<proteinExistence type="predicted"/>
<dbReference type="EMBL" id="KB445562">
    <property type="protein sequence ID" value="EMC92344.1"/>
    <property type="molecule type" value="Genomic_DNA"/>
</dbReference>
<name>M2N084_BAUPA</name>
<evidence type="ECO:0000313" key="2">
    <source>
        <dbReference type="Proteomes" id="UP000011761"/>
    </source>
</evidence>
<dbReference type="AlphaFoldDB" id="M2N084"/>
<gene>
    <name evidence="1" type="ORF">BAUCODRAFT_285939</name>
</gene>
<dbReference type="HOGENOM" id="CLU_2305546_0_0_1"/>
<dbReference type="GeneID" id="19110733"/>
<dbReference type="Proteomes" id="UP000011761">
    <property type="component" value="Unassembled WGS sequence"/>
</dbReference>